<feature type="coiled-coil region" evidence="1">
    <location>
        <begin position="174"/>
        <end position="261"/>
    </location>
</feature>
<sequence length="664" mass="71345">MKNRSVQAISIGLSAISLVAPVCTTIYAKAAEVVNDAEITTEQQVVSDSGEKAIAEEVSNLSKQLKTNTISQLSEAASEPATEGQFDEEVSAVLEKEATANEAVGSVSASVDNIVKAGEAIDEAQTQVQDAVSQADSALKNAGEATSAANEQAQGAVSVIKDENVSETDAATIIADTDKTVEEAQTAFDEAENKYNEALEAYNLAKDDYDTALAAYNANKEEATGKLNTAEAELESAQKHLEELQAQLEAAQKKLADAGADALVAAETNVLTASEEDRVQYGIEYLKVLLQYYQLPKAEGLTEGQSIEILNPDDMMSDDWKSVLINYDVIDEEGNHIRNVIANYGYRIDDKTGEITFYSKELKSLNVKSVKLQKNVREKKSVNVSLTNDDMSFKEHSFNVGDEVWTEIITDYVTYISGVRAKLDAYNSLLASVEVAKADFQAAREKVVSIKTQIEKLNGVKDIDSAAEMARLKGLLESAEADYNGAKDNLENAKATLSDAKSLFNEKFVKANSGSQTSSAGSIQSSSRSLASSIARLEARLDQELVELEEIQDEETPTTIDGKAVVSSISEEKVSDAEENSAVSSAENSASRDSVIQPQEITPIPGEIVTIEEEEIPLAITLAGLLQHGKWFAGLAGVFAAGAGVSVFEVKRRAATKIIDKLNQ</sequence>
<accession>A0A1M6G0D7</accession>
<keyword evidence="1" id="KW-0175">Coiled coil</keyword>
<protein>
    <submittedName>
        <fullName evidence="5">Uncharacterized protein</fullName>
    </submittedName>
</protein>
<feature type="transmembrane region" description="Helical" evidence="3">
    <location>
        <begin position="631"/>
        <end position="650"/>
    </location>
</feature>
<feature type="region of interest" description="Disordered" evidence="2">
    <location>
        <begin position="571"/>
        <end position="594"/>
    </location>
</feature>
<organism evidence="5 6">
    <name type="scientific">Pseudobutyrivibrio xylanivorans DSM 14809</name>
    <dbReference type="NCBI Taxonomy" id="1123012"/>
    <lineage>
        <taxon>Bacteria</taxon>
        <taxon>Bacillati</taxon>
        <taxon>Bacillota</taxon>
        <taxon>Clostridia</taxon>
        <taxon>Lachnospirales</taxon>
        <taxon>Lachnospiraceae</taxon>
        <taxon>Pseudobutyrivibrio</taxon>
    </lineage>
</organism>
<feature type="compositionally biased region" description="Low complexity" evidence="2">
    <location>
        <begin position="580"/>
        <end position="591"/>
    </location>
</feature>
<feature type="coiled-coil region" evidence="1">
    <location>
        <begin position="469"/>
        <end position="503"/>
    </location>
</feature>
<keyword evidence="3" id="KW-0812">Transmembrane</keyword>
<proteinExistence type="predicted"/>
<evidence type="ECO:0000256" key="3">
    <source>
        <dbReference type="SAM" id="Phobius"/>
    </source>
</evidence>
<keyword evidence="6" id="KW-1185">Reference proteome</keyword>
<keyword evidence="3" id="KW-1133">Transmembrane helix</keyword>
<evidence type="ECO:0000313" key="6">
    <source>
        <dbReference type="Proteomes" id="UP000184185"/>
    </source>
</evidence>
<dbReference type="RefSeq" id="WP_072915757.1">
    <property type="nucleotide sequence ID" value="NZ_FQYQ01000008.1"/>
</dbReference>
<keyword evidence="3" id="KW-0472">Membrane</keyword>
<keyword evidence="4" id="KW-0732">Signal</keyword>
<reference evidence="5 6" key="1">
    <citation type="submission" date="2016-11" db="EMBL/GenBank/DDBJ databases">
        <authorList>
            <person name="Jaros S."/>
            <person name="Januszkiewicz K."/>
            <person name="Wedrychowicz H."/>
        </authorList>
    </citation>
    <scope>NUCLEOTIDE SEQUENCE [LARGE SCALE GENOMIC DNA]</scope>
    <source>
        <strain evidence="5 6">DSM 14809</strain>
    </source>
</reference>
<dbReference type="OrthoDB" id="2024032at2"/>
<gene>
    <name evidence="5" type="ORF">SAMN02745725_01632</name>
</gene>
<feature type="chain" id="PRO_5013110535" evidence="4">
    <location>
        <begin position="31"/>
        <end position="664"/>
    </location>
</feature>
<evidence type="ECO:0000256" key="2">
    <source>
        <dbReference type="SAM" id="MobiDB-lite"/>
    </source>
</evidence>
<name>A0A1M6G0D7_PSEXY</name>
<evidence type="ECO:0000256" key="4">
    <source>
        <dbReference type="SAM" id="SignalP"/>
    </source>
</evidence>
<dbReference type="AlphaFoldDB" id="A0A1M6G0D7"/>
<feature type="signal peptide" evidence="4">
    <location>
        <begin position="1"/>
        <end position="30"/>
    </location>
</feature>
<dbReference type="Proteomes" id="UP000184185">
    <property type="component" value="Unassembled WGS sequence"/>
</dbReference>
<evidence type="ECO:0000256" key="1">
    <source>
        <dbReference type="SAM" id="Coils"/>
    </source>
</evidence>
<dbReference type="EMBL" id="FQYQ01000008">
    <property type="protein sequence ID" value="SHJ03431.1"/>
    <property type="molecule type" value="Genomic_DNA"/>
</dbReference>
<evidence type="ECO:0000313" key="5">
    <source>
        <dbReference type="EMBL" id="SHJ03431.1"/>
    </source>
</evidence>